<keyword evidence="2" id="KW-1185">Reference proteome</keyword>
<evidence type="ECO:0000256" key="1">
    <source>
        <dbReference type="SAM" id="MobiDB-lite"/>
    </source>
</evidence>
<evidence type="ECO:0000313" key="3">
    <source>
        <dbReference type="RefSeq" id="XP_036681039.1"/>
    </source>
</evidence>
<feature type="region of interest" description="Disordered" evidence="1">
    <location>
        <begin position="141"/>
        <end position="168"/>
    </location>
</feature>
<dbReference type="KEGG" id="bmus:118880934"/>
<feature type="compositionally biased region" description="Basic and acidic residues" evidence="1">
    <location>
        <begin position="38"/>
        <end position="56"/>
    </location>
</feature>
<organism evidence="2 3">
    <name type="scientific">Balaenoptera musculus</name>
    <name type="common">Blue whale</name>
    <dbReference type="NCBI Taxonomy" id="9771"/>
    <lineage>
        <taxon>Eukaryota</taxon>
        <taxon>Metazoa</taxon>
        <taxon>Chordata</taxon>
        <taxon>Craniata</taxon>
        <taxon>Vertebrata</taxon>
        <taxon>Euteleostomi</taxon>
        <taxon>Mammalia</taxon>
        <taxon>Eutheria</taxon>
        <taxon>Laurasiatheria</taxon>
        <taxon>Artiodactyla</taxon>
        <taxon>Whippomorpha</taxon>
        <taxon>Cetacea</taxon>
        <taxon>Mysticeti</taxon>
        <taxon>Balaenopteridae</taxon>
        <taxon>Balaenoptera</taxon>
    </lineage>
</organism>
<dbReference type="RefSeq" id="XP_036681039.1">
    <property type="nucleotide sequence ID" value="XM_036825144.1"/>
</dbReference>
<protein>
    <submittedName>
        <fullName evidence="3">Uncharacterized protein LOC118880934</fullName>
    </submittedName>
</protein>
<sequence>MAKAQAQDHPPSPGPPPIPTPRRAPKSPPTCAPALPARHRDPPHSDPGCESRKRPESPPGAGSPQPLLRAGPLPPALPRLLLQVPSPRGPHPSTSTPAHPIWRRRILAKCLHVKVLASRLDAPSPPCWLLALQFSKCGRCHEPRENSRAPPAGATRRRHHGSHLAGGHTPTAAAASIYSYSRSFSVGYLYLQSIPESKDVQLARRDHVGLAVHVRWNVPPWPDVLCFPHGPPHCTWLLSSHGAAGMAADLNLRFDVSQLILVSVATCEQRLLCWVVGEREDGERSRRSWAHRESSLGKGWACRSEVRGGLRRGWTGAQRTSEVRRLNVWGGAPRQRALGGQRAGGRADGPTVGLGRGVLLRWECCSGGNAAGGRVEPRAPGHQG</sequence>
<dbReference type="Proteomes" id="UP000694857">
    <property type="component" value="Chromosome 15"/>
</dbReference>
<evidence type="ECO:0000313" key="2">
    <source>
        <dbReference type="Proteomes" id="UP000694857"/>
    </source>
</evidence>
<name>A0A8B8V869_BALMU</name>
<accession>A0A8B8V869</accession>
<reference evidence="3" key="1">
    <citation type="submission" date="2025-08" db="UniProtKB">
        <authorList>
            <consortium name="RefSeq"/>
        </authorList>
    </citation>
    <scope>IDENTIFICATION</scope>
    <source>
        <tissue evidence="3">Epidermis and Blubber</tissue>
    </source>
</reference>
<dbReference type="GeneID" id="118880934"/>
<proteinExistence type="predicted"/>
<gene>
    <name evidence="3" type="primary">LOC118880934</name>
</gene>
<feature type="compositionally biased region" description="Pro residues" evidence="1">
    <location>
        <begin position="10"/>
        <end position="31"/>
    </location>
</feature>
<feature type="region of interest" description="Disordered" evidence="1">
    <location>
        <begin position="1"/>
        <end position="98"/>
    </location>
</feature>
<dbReference type="AlphaFoldDB" id="A0A8B8V869"/>